<evidence type="ECO:0000313" key="2">
    <source>
        <dbReference type="Proteomes" id="UP001172159"/>
    </source>
</evidence>
<gene>
    <name evidence="1" type="ORF">B0T21DRAFT_344496</name>
</gene>
<accession>A0AA40K379</accession>
<organism evidence="1 2">
    <name type="scientific">Apiosordaria backusii</name>
    <dbReference type="NCBI Taxonomy" id="314023"/>
    <lineage>
        <taxon>Eukaryota</taxon>
        <taxon>Fungi</taxon>
        <taxon>Dikarya</taxon>
        <taxon>Ascomycota</taxon>
        <taxon>Pezizomycotina</taxon>
        <taxon>Sordariomycetes</taxon>
        <taxon>Sordariomycetidae</taxon>
        <taxon>Sordariales</taxon>
        <taxon>Lasiosphaeriaceae</taxon>
        <taxon>Apiosordaria</taxon>
    </lineage>
</organism>
<keyword evidence="2" id="KW-1185">Reference proteome</keyword>
<dbReference type="AlphaFoldDB" id="A0AA40K379"/>
<dbReference type="Proteomes" id="UP001172159">
    <property type="component" value="Unassembled WGS sequence"/>
</dbReference>
<sequence>MAGFRVIIQAQDESHDGHAVPDSKMNPRMREDIADGNRVYVICPGWMPSKLQPHQFYWPSDASCDWGSFLNQVVQFMYQRGCLVTGKAHEICLLNALRDAPQILSPKSSLGIYVFLHQPTVIIQPEGPSSKQIPNTLPSYVRWFTVSGGLVAENRIQGQQSAK</sequence>
<protein>
    <submittedName>
        <fullName evidence="1">Uncharacterized protein</fullName>
    </submittedName>
</protein>
<reference evidence="1" key="1">
    <citation type="submission" date="2023-06" db="EMBL/GenBank/DDBJ databases">
        <title>Genome-scale phylogeny and comparative genomics of the fungal order Sordariales.</title>
        <authorList>
            <consortium name="Lawrence Berkeley National Laboratory"/>
            <person name="Hensen N."/>
            <person name="Bonometti L."/>
            <person name="Westerberg I."/>
            <person name="Brannstrom I.O."/>
            <person name="Guillou S."/>
            <person name="Cros-Aarteil S."/>
            <person name="Calhoun S."/>
            <person name="Haridas S."/>
            <person name="Kuo A."/>
            <person name="Mondo S."/>
            <person name="Pangilinan J."/>
            <person name="Riley R."/>
            <person name="Labutti K."/>
            <person name="Andreopoulos B."/>
            <person name="Lipzen A."/>
            <person name="Chen C."/>
            <person name="Yanf M."/>
            <person name="Daum C."/>
            <person name="Ng V."/>
            <person name="Clum A."/>
            <person name="Steindorff A."/>
            <person name="Ohm R."/>
            <person name="Martin F."/>
            <person name="Silar P."/>
            <person name="Natvig D."/>
            <person name="Lalanne C."/>
            <person name="Gautier V."/>
            <person name="Ament-Velasquez S.L."/>
            <person name="Kruys A."/>
            <person name="Hutchinson M.I."/>
            <person name="Powell A.J."/>
            <person name="Barry K."/>
            <person name="Miller A.N."/>
            <person name="Grigoriev I.V."/>
            <person name="Debuchy R."/>
            <person name="Gladieux P."/>
            <person name="Thoren M.H."/>
            <person name="Johannesson H."/>
        </authorList>
    </citation>
    <scope>NUCLEOTIDE SEQUENCE</scope>
    <source>
        <strain evidence="1">CBS 540.89</strain>
    </source>
</reference>
<evidence type="ECO:0000313" key="1">
    <source>
        <dbReference type="EMBL" id="KAK0744271.1"/>
    </source>
</evidence>
<dbReference type="EMBL" id="JAUKTV010000002">
    <property type="protein sequence ID" value="KAK0744271.1"/>
    <property type="molecule type" value="Genomic_DNA"/>
</dbReference>
<proteinExistence type="predicted"/>
<comment type="caution">
    <text evidence="1">The sequence shown here is derived from an EMBL/GenBank/DDBJ whole genome shotgun (WGS) entry which is preliminary data.</text>
</comment>
<name>A0AA40K379_9PEZI</name>